<proteinExistence type="predicted"/>
<evidence type="ECO:0000313" key="1">
    <source>
        <dbReference type="EMBL" id="MBD1425542.1"/>
    </source>
</evidence>
<evidence type="ECO:0000313" key="2">
    <source>
        <dbReference type="Proteomes" id="UP000606494"/>
    </source>
</evidence>
<dbReference type="InterPro" id="IPR036278">
    <property type="entry name" value="Sialidase_sf"/>
</dbReference>
<dbReference type="Gene3D" id="2.120.10.10">
    <property type="match status" value="1"/>
</dbReference>
<dbReference type="RefSeq" id="WP_190308697.1">
    <property type="nucleotide sequence ID" value="NZ_JACNYK010000002.1"/>
</dbReference>
<sequence>MMKQNNEFKRYIILFMIGLFSGINTYSQINVPTTSTYHVAAEDGAWCWFADPRAVYHKGKYEKVYYGYINSQGDVVIGSRDMKTKVVKSHILHKKLQIDDHNVPSILFLPDGKLLVFYTEHNGKFFMRKSKNMEDISAWEEEVTLSFGLDDEFITYSHPVMLSDENNRIYMFFRSRNRRTGTTQDVNWKQNYTYSDDLGKTWSIAKAYLTSKGSHNKIPYLKIVSDHKSKIHFLFTDGHPKVSLSSVYHVYYEKDKFYQTNGNELQGIHEIPLDITKIDKVYDYDKVKVKSWIWDIALDKKGRPVIAYARFPSIYDHIYYYAYWDGKKWQDYELINAGKYMTEPEKNGKVLEEHYSGGLVLDHHNPKNVFMSRQVNGVFEIEHWQRKGEKWKSTALTHNSSAKNIRPYVVDRHMGKPIVMWMHGVYDHFIRYNTSILINEKK</sequence>
<dbReference type="Proteomes" id="UP000606494">
    <property type="component" value="Unassembled WGS sequence"/>
</dbReference>
<reference evidence="1 2" key="1">
    <citation type="submission" date="2020-08" db="EMBL/GenBank/DDBJ databases">
        <title>Sphingobacterium sp. DN00404 isolated from aquaculture water.</title>
        <authorList>
            <person name="Zhang M."/>
        </authorList>
    </citation>
    <scope>NUCLEOTIDE SEQUENCE [LARGE SCALE GENOMIC DNA]</scope>
    <source>
        <strain evidence="1 2">KCTC 32294</strain>
    </source>
</reference>
<keyword evidence="2" id="KW-1185">Reference proteome</keyword>
<dbReference type="EMBL" id="JACNYK010000002">
    <property type="protein sequence ID" value="MBD1425542.1"/>
    <property type="molecule type" value="Genomic_DNA"/>
</dbReference>
<accession>A0ABR7Y2L3</accession>
<protein>
    <submittedName>
        <fullName evidence="1">BNR-4 repeat-containing protein</fullName>
    </submittedName>
</protein>
<name>A0ABR7Y2L3_9SPHI</name>
<comment type="caution">
    <text evidence="1">The sequence shown here is derived from an EMBL/GenBank/DDBJ whole genome shotgun (WGS) entry which is preliminary data.</text>
</comment>
<organism evidence="1 2">
    <name type="scientific">Sphingobacterium arenae</name>
    <dbReference type="NCBI Taxonomy" id="1280598"/>
    <lineage>
        <taxon>Bacteria</taxon>
        <taxon>Pseudomonadati</taxon>
        <taxon>Bacteroidota</taxon>
        <taxon>Sphingobacteriia</taxon>
        <taxon>Sphingobacteriales</taxon>
        <taxon>Sphingobacteriaceae</taxon>
        <taxon>Sphingobacterium</taxon>
    </lineage>
</organism>
<dbReference type="Pfam" id="PF15892">
    <property type="entry name" value="BNR_4"/>
    <property type="match status" value="1"/>
</dbReference>
<gene>
    <name evidence="1" type="ORF">H8B17_08120</name>
</gene>
<dbReference type="CDD" id="cd15482">
    <property type="entry name" value="Sialidase_non-viral"/>
    <property type="match status" value="1"/>
</dbReference>
<dbReference type="SUPFAM" id="SSF50939">
    <property type="entry name" value="Sialidases"/>
    <property type="match status" value="1"/>
</dbReference>